<evidence type="ECO:0000313" key="2">
    <source>
        <dbReference type="Proteomes" id="UP000240493"/>
    </source>
</evidence>
<reference evidence="1 2" key="1">
    <citation type="submission" date="2016-07" db="EMBL/GenBank/DDBJ databases">
        <title>Multiple horizontal gene transfer events from other fungi enriched the ability of initially mycotrophic Trichoderma (Ascomycota) to feed on dead plant biomass.</title>
        <authorList>
            <consortium name="DOE Joint Genome Institute"/>
            <person name="Aerts A."/>
            <person name="Atanasova L."/>
            <person name="Chenthamara K."/>
            <person name="Zhang J."/>
            <person name="Grujic M."/>
            <person name="Henrissat B."/>
            <person name="Kuo A."/>
            <person name="Salamov A."/>
            <person name="Lipzen A."/>
            <person name="Labutti K."/>
            <person name="Barry K."/>
            <person name="Miao Y."/>
            <person name="Rahimi M.J."/>
            <person name="Shen Q."/>
            <person name="Grigoriev I.V."/>
            <person name="Kubicek C.P."/>
            <person name="Druzhinina I.S."/>
        </authorList>
    </citation>
    <scope>NUCLEOTIDE SEQUENCE [LARGE SCALE GENOMIC DNA]</scope>
    <source>
        <strain evidence="1 2">CBS 433.97</strain>
    </source>
</reference>
<dbReference type="EMBL" id="KZ679263">
    <property type="protein sequence ID" value="PTB40377.1"/>
    <property type="molecule type" value="Genomic_DNA"/>
</dbReference>
<proteinExistence type="predicted"/>
<accession>A0A2T3Z6F2</accession>
<keyword evidence="2" id="KW-1185">Reference proteome</keyword>
<dbReference type="AlphaFoldDB" id="A0A2T3Z6F2"/>
<evidence type="ECO:0000313" key="1">
    <source>
        <dbReference type="EMBL" id="PTB40377.1"/>
    </source>
</evidence>
<sequence>MDHLKQPADFQEHYATRLNKILSNMPQAQAWEIDNRHLIKFAEILEVFPIMMFENIELIVRNHREHGKETDFYFYMLCVGSYHIQPHSNIIMHYVEMLQSNESWRPANDGMQAELSLLKAVFHTIRGSIRKANQCLQESTEAIKKLRQRDPYDKHVEHVKMLTWGYMSLAKLTTTNLNEFTTIFAHIRRRLIPNTPIINSATRSLLEEEQASVRGYHPPAKCICCGENPMPPFWPTSITDIRDESLRQKTARLRISHIIANATSACFHLPYFEDKNPKHSLYIVLWIKEFVETSAALSDQYRLFTFHR</sequence>
<organism evidence="1 2">
    <name type="scientific">Trichoderma asperellum (strain ATCC 204424 / CBS 433.97 / NBRC 101777)</name>
    <dbReference type="NCBI Taxonomy" id="1042311"/>
    <lineage>
        <taxon>Eukaryota</taxon>
        <taxon>Fungi</taxon>
        <taxon>Dikarya</taxon>
        <taxon>Ascomycota</taxon>
        <taxon>Pezizomycotina</taxon>
        <taxon>Sordariomycetes</taxon>
        <taxon>Hypocreomycetidae</taxon>
        <taxon>Hypocreales</taxon>
        <taxon>Hypocreaceae</taxon>
        <taxon>Trichoderma</taxon>
    </lineage>
</organism>
<dbReference type="Proteomes" id="UP000240493">
    <property type="component" value="Unassembled WGS sequence"/>
</dbReference>
<protein>
    <submittedName>
        <fullName evidence="1">Uncharacterized protein</fullName>
    </submittedName>
</protein>
<gene>
    <name evidence="1" type="ORF">M441DRAFT_48221</name>
</gene>
<name>A0A2T3Z6F2_TRIA4</name>